<gene>
    <name evidence="13" type="ORF">C8N47_10126</name>
</gene>
<feature type="transmembrane region" description="Helical" evidence="8">
    <location>
        <begin position="238"/>
        <end position="260"/>
    </location>
</feature>
<feature type="transmembrane region" description="Helical" evidence="8">
    <location>
        <begin position="103"/>
        <end position="123"/>
    </location>
</feature>
<dbReference type="Pfam" id="PF07662">
    <property type="entry name" value="Nucleos_tra2_C"/>
    <property type="match status" value="1"/>
</dbReference>
<evidence type="ECO:0000256" key="3">
    <source>
        <dbReference type="ARBA" id="ARBA00022475"/>
    </source>
</evidence>
<feature type="transmembrane region" description="Helical" evidence="8">
    <location>
        <begin position="376"/>
        <end position="396"/>
    </location>
</feature>
<evidence type="ECO:0000256" key="9">
    <source>
        <dbReference type="SAM" id="SignalP"/>
    </source>
</evidence>
<evidence type="ECO:0000256" key="2">
    <source>
        <dbReference type="ARBA" id="ARBA00009033"/>
    </source>
</evidence>
<evidence type="ECO:0000256" key="1">
    <source>
        <dbReference type="ARBA" id="ARBA00004651"/>
    </source>
</evidence>
<dbReference type="GO" id="GO:0015293">
    <property type="term" value="F:symporter activity"/>
    <property type="evidence" value="ECO:0007669"/>
    <property type="project" value="TreeGrafter"/>
</dbReference>
<dbReference type="PANTHER" id="PTHR10590:SF4">
    <property type="entry name" value="SOLUTE CARRIER FAMILY 28 MEMBER 3"/>
    <property type="match status" value="1"/>
</dbReference>
<evidence type="ECO:0000256" key="5">
    <source>
        <dbReference type="ARBA" id="ARBA00022989"/>
    </source>
</evidence>
<dbReference type="OrthoDB" id="9766455at2"/>
<feature type="domain" description="Nucleoside transporter/FeoB GTPase Gate" evidence="12">
    <location>
        <begin position="164"/>
        <end position="262"/>
    </location>
</feature>
<keyword evidence="9" id="KW-0732">Signal</keyword>
<evidence type="ECO:0000313" key="13">
    <source>
        <dbReference type="EMBL" id="PTN10378.1"/>
    </source>
</evidence>
<evidence type="ECO:0000259" key="10">
    <source>
        <dbReference type="Pfam" id="PF01773"/>
    </source>
</evidence>
<evidence type="ECO:0000256" key="6">
    <source>
        <dbReference type="ARBA" id="ARBA00023136"/>
    </source>
</evidence>
<dbReference type="AlphaFoldDB" id="A0A2T5C5Z9"/>
<name>A0A2T5C5Z9_9BACT</name>
<dbReference type="Pfam" id="PF07670">
    <property type="entry name" value="Gate"/>
    <property type="match status" value="1"/>
</dbReference>
<feature type="region of interest" description="Disordered" evidence="7">
    <location>
        <begin position="25"/>
        <end position="45"/>
    </location>
</feature>
<dbReference type="GO" id="GO:0005886">
    <property type="term" value="C:plasma membrane"/>
    <property type="evidence" value="ECO:0007669"/>
    <property type="project" value="UniProtKB-SubCell"/>
</dbReference>
<feature type="transmembrane region" description="Helical" evidence="8">
    <location>
        <begin position="161"/>
        <end position="186"/>
    </location>
</feature>
<keyword evidence="5 8" id="KW-1133">Transmembrane helix</keyword>
<dbReference type="Pfam" id="PF01773">
    <property type="entry name" value="Nucleos_tra2_N"/>
    <property type="match status" value="1"/>
</dbReference>
<organism evidence="13 14">
    <name type="scientific">Mangrovibacterium marinum</name>
    <dbReference type="NCBI Taxonomy" id="1639118"/>
    <lineage>
        <taxon>Bacteria</taxon>
        <taxon>Pseudomonadati</taxon>
        <taxon>Bacteroidota</taxon>
        <taxon>Bacteroidia</taxon>
        <taxon>Marinilabiliales</taxon>
        <taxon>Prolixibacteraceae</taxon>
        <taxon>Mangrovibacterium</taxon>
    </lineage>
</organism>
<evidence type="ECO:0000259" key="12">
    <source>
        <dbReference type="Pfam" id="PF07670"/>
    </source>
</evidence>
<feature type="transmembrane region" description="Helical" evidence="8">
    <location>
        <begin position="272"/>
        <end position="290"/>
    </location>
</feature>
<evidence type="ECO:0000256" key="8">
    <source>
        <dbReference type="SAM" id="Phobius"/>
    </source>
</evidence>
<keyword evidence="4 8" id="KW-0812">Transmembrane</keyword>
<evidence type="ECO:0000313" key="14">
    <source>
        <dbReference type="Proteomes" id="UP000243525"/>
    </source>
</evidence>
<feature type="transmembrane region" description="Helical" evidence="8">
    <location>
        <begin position="476"/>
        <end position="497"/>
    </location>
</feature>
<evidence type="ECO:0000256" key="7">
    <source>
        <dbReference type="SAM" id="MobiDB-lite"/>
    </source>
</evidence>
<comment type="similarity">
    <text evidence="2">Belongs to the concentrative nucleoside transporter (CNT) (TC 2.A.41) family.</text>
</comment>
<sequence>MKHLCLWIMLLISMISTTPHLSLAQQTNPVQPNSQTTIQTQAPDQAAGEQLSATTNANILLSQTPGHGFSLTTILRGFAGMLVLLAIGWIFSKDRRNIPWKTVGVGLAFQVVLAIGVLYVPFIRSGFEFFGKIFVKILDFTNVGSQFLFGSLVDSSTFGSIFAFQILPTIIFFSALTSLLFYWGIIQRVVWAMAWVFTRLLKLSGAESLSVAGNIFLGQTESPLMIKAYLAKMNNSEMMLVMTGGMATLAGGVLAAYIGMLGGNDPVLRLEFAKHLLTASVMAAPAAVIFSKMLVPNTEAVNRDVEVSKDKIGSNLLDAITNGTSEGLKLAVNVAGMLLAFLALIAMINYILGFIGSLTHLNAIIETNTDGRFNELSLQFLLGYLFAPIMWLIGICSQDIMLVGRLLGEKLILTEFIGYISLSDLKGAGAFLEQKSIIMATYILCGFANFASIGIQIGGIGALAPGKRVVLSRLGMYALLAGTLASLMSATIIGMILG</sequence>
<protein>
    <submittedName>
        <fullName evidence="13">CNT family concentrative nucleoside transporter</fullName>
    </submittedName>
</protein>
<dbReference type="EMBL" id="QAAD01000001">
    <property type="protein sequence ID" value="PTN10378.1"/>
    <property type="molecule type" value="Genomic_DNA"/>
</dbReference>
<dbReference type="InterPro" id="IPR011657">
    <property type="entry name" value="CNT_C_dom"/>
</dbReference>
<dbReference type="RefSeq" id="WP_107820492.1">
    <property type="nucleotide sequence ID" value="NZ_QAAD01000001.1"/>
</dbReference>
<feature type="signal peptide" evidence="9">
    <location>
        <begin position="1"/>
        <end position="24"/>
    </location>
</feature>
<feature type="transmembrane region" description="Helical" evidence="8">
    <location>
        <begin position="330"/>
        <end position="356"/>
    </location>
</feature>
<dbReference type="InterPro" id="IPR011642">
    <property type="entry name" value="Gate_dom"/>
</dbReference>
<feature type="chain" id="PRO_5015488645" evidence="9">
    <location>
        <begin position="25"/>
        <end position="498"/>
    </location>
</feature>
<reference evidence="13 14" key="1">
    <citation type="submission" date="2018-04" db="EMBL/GenBank/DDBJ databases">
        <title>Genomic Encyclopedia of Archaeal and Bacterial Type Strains, Phase II (KMG-II): from individual species to whole genera.</title>
        <authorList>
            <person name="Goeker M."/>
        </authorList>
    </citation>
    <scope>NUCLEOTIDE SEQUENCE [LARGE SCALE GENOMIC DNA]</scope>
    <source>
        <strain evidence="13 14">DSM 28823</strain>
    </source>
</reference>
<evidence type="ECO:0000259" key="11">
    <source>
        <dbReference type="Pfam" id="PF07662"/>
    </source>
</evidence>
<comment type="caution">
    <text evidence="13">The sequence shown here is derived from an EMBL/GenBank/DDBJ whole genome shotgun (WGS) entry which is preliminary data.</text>
</comment>
<feature type="transmembrane region" description="Helical" evidence="8">
    <location>
        <begin position="442"/>
        <end position="464"/>
    </location>
</feature>
<feature type="domain" description="Concentrative nucleoside transporter N-terminal" evidence="10">
    <location>
        <begin position="79"/>
        <end position="152"/>
    </location>
</feature>
<comment type="subcellular location">
    <subcellularLocation>
        <location evidence="1">Cell membrane</location>
        <topology evidence="1">Multi-pass membrane protein</topology>
    </subcellularLocation>
</comment>
<feature type="domain" description="Concentrative nucleoside transporter C-terminal" evidence="11">
    <location>
        <begin position="275"/>
        <end position="494"/>
    </location>
</feature>
<dbReference type="PANTHER" id="PTHR10590">
    <property type="entry name" value="SODIUM/NUCLEOSIDE COTRANSPORTER"/>
    <property type="match status" value="1"/>
</dbReference>
<feature type="compositionally biased region" description="Polar residues" evidence="7">
    <location>
        <begin position="25"/>
        <end position="43"/>
    </location>
</feature>
<keyword evidence="3" id="KW-1003">Cell membrane</keyword>
<dbReference type="InterPro" id="IPR002668">
    <property type="entry name" value="CNT_N_dom"/>
</dbReference>
<dbReference type="GO" id="GO:0005337">
    <property type="term" value="F:nucleoside transmembrane transporter activity"/>
    <property type="evidence" value="ECO:0007669"/>
    <property type="project" value="InterPro"/>
</dbReference>
<dbReference type="Proteomes" id="UP000243525">
    <property type="component" value="Unassembled WGS sequence"/>
</dbReference>
<keyword evidence="6 8" id="KW-0472">Membrane</keyword>
<accession>A0A2T5C5Z9</accession>
<dbReference type="InterPro" id="IPR008276">
    <property type="entry name" value="C_nuclsd_transpt"/>
</dbReference>
<keyword evidence="14" id="KW-1185">Reference proteome</keyword>
<feature type="transmembrane region" description="Helical" evidence="8">
    <location>
        <begin position="69"/>
        <end position="91"/>
    </location>
</feature>
<proteinExistence type="inferred from homology"/>
<evidence type="ECO:0000256" key="4">
    <source>
        <dbReference type="ARBA" id="ARBA00022692"/>
    </source>
</evidence>